<keyword evidence="3" id="KW-0964">Secreted</keyword>
<sequence>MGNACRKMLHMWNASPPVSLSDVKLLDPTSPVIDDQYDGCRKEAMEKFTPDLLKEELGKSEKLQKAWKKWDAWRTSSNCTSQIPGGTEDHTSALSIYHYGDTEFLNELNNAVETMMVNVTTYEKDFHFKALHFLLMDSMMLLKPKECREVYFTKGFKGKAPEINSKVRLASFTVVDSDLIPYAVNTSINVFLLASCYLRWSIVIPHVCHQCKAKALSVQLSCFRRKCVSQQRRLDNGRGGATTSPFLRFGWQTYGSTEDFALRFSHYQCNKILVTLFQP</sequence>
<evidence type="ECO:0000256" key="2">
    <source>
        <dbReference type="ARBA" id="ARBA00009558"/>
    </source>
</evidence>
<dbReference type="Pfam" id="PF01129">
    <property type="entry name" value="ART"/>
    <property type="match status" value="1"/>
</dbReference>
<evidence type="ECO:0000313" key="12">
    <source>
        <dbReference type="Ensembl" id="ENSXCOP00000007200.1"/>
    </source>
</evidence>
<evidence type="ECO:0000256" key="3">
    <source>
        <dbReference type="ARBA" id="ARBA00022525"/>
    </source>
</evidence>
<keyword evidence="5 11" id="KW-0328">Glycosyltransferase</keyword>
<dbReference type="InterPro" id="IPR050999">
    <property type="entry name" value="ADP-ribosyltransferase_ARG"/>
</dbReference>
<dbReference type="PANTHER" id="PTHR10339">
    <property type="entry name" value="ADP-RIBOSYLTRANSFERASE"/>
    <property type="match status" value="1"/>
</dbReference>
<dbReference type="PANTHER" id="PTHR10339:SF25">
    <property type="entry name" value="SECRETED EXOENZYME S"/>
    <property type="match status" value="1"/>
</dbReference>
<keyword evidence="11" id="KW-0520">NAD</keyword>
<dbReference type="GO" id="GO:0106274">
    <property type="term" value="F:NAD+-protein-arginine ADP-ribosyltransferase activity"/>
    <property type="evidence" value="ECO:0007669"/>
    <property type="project" value="UniProtKB-EC"/>
</dbReference>
<evidence type="ECO:0000256" key="4">
    <source>
        <dbReference type="ARBA" id="ARBA00022656"/>
    </source>
</evidence>
<evidence type="ECO:0000256" key="5">
    <source>
        <dbReference type="ARBA" id="ARBA00022676"/>
    </source>
</evidence>
<dbReference type="SUPFAM" id="SSF56399">
    <property type="entry name" value="ADP-ribosylation"/>
    <property type="match status" value="1"/>
</dbReference>
<evidence type="ECO:0000256" key="9">
    <source>
        <dbReference type="ARBA" id="ARBA00023026"/>
    </source>
</evidence>
<evidence type="ECO:0000256" key="6">
    <source>
        <dbReference type="ARBA" id="ARBA00022679"/>
    </source>
</evidence>
<dbReference type="GO" id="GO:0003950">
    <property type="term" value="F:NAD+ poly-ADP-ribosyltransferase activity"/>
    <property type="evidence" value="ECO:0007669"/>
    <property type="project" value="TreeGrafter"/>
</dbReference>
<evidence type="ECO:0000256" key="11">
    <source>
        <dbReference type="RuleBase" id="RU361228"/>
    </source>
</evidence>
<dbReference type="AlphaFoldDB" id="A0A3B5L9N5"/>
<dbReference type="GO" id="GO:0005576">
    <property type="term" value="C:extracellular region"/>
    <property type="evidence" value="ECO:0007669"/>
    <property type="project" value="UniProtKB-SubCell"/>
</dbReference>
<keyword evidence="9" id="KW-0843">Virulence</keyword>
<dbReference type="GO" id="GO:0090729">
    <property type="term" value="F:toxin activity"/>
    <property type="evidence" value="ECO:0007669"/>
    <property type="project" value="UniProtKB-KW"/>
</dbReference>
<dbReference type="Ensembl" id="ENSXCOT00000007292.1">
    <property type="protein sequence ID" value="ENSXCOP00000007200.1"/>
    <property type="gene ID" value="ENSXCOG00000005564.1"/>
</dbReference>
<protein>
    <recommendedName>
        <fullName evidence="11">NAD(P)(+)--arginine ADP-ribosyltransferase</fullName>
        <ecNumber evidence="11">2.4.2.31</ecNumber>
    </recommendedName>
    <alternativeName>
        <fullName evidence="11">Mono(ADP-ribosyl)transferase</fullName>
    </alternativeName>
</protein>
<comment type="subcellular location">
    <subcellularLocation>
        <location evidence="1">Secreted</location>
    </subcellularLocation>
</comment>
<dbReference type="GeneTree" id="ENSGT00940000173396"/>
<dbReference type="EC" id="2.4.2.31" evidence="11"/>
<evidence type="ECO:0000313" key="13">
    <source>
        <dbReference type="Proteomes" id="UP000261380"/>
    </source>
</evidence>
<evidence type="ECO:0000256" key="1">
    <source>
        <dbReference type="ARBA" id="ARBA00004613"/>
    </source>
</evidence>
<keyword evidence="13" id="KW-1185">Reference proteome</keyword>
<comment type="catalytic activity">
    <reaction evidence="10 11">
        <text>L-arginyl-[protein] + NAD(+) = N(omega)-(ADP-D-ribosyl)-L-arginyl-[protein] + nicotinamide + H(+)</text>
        <dbReference type="Rhea" id="RHEA:19149"/>
        <dbReference type="Rhea" id="RHEA-COMP:10532"/>
        <dbReference type="Rhea" id="RHEA-COMP:15087"/>
        <dbReference type="ChEBI" id="CHEBI:15378"/>
        <dbReference type="ChEBI" id="CHEBI:17154"/>
        <dbReference type="ChEBI" id="CHEBI:29965"/>
        <dbReference type="ChEBI" id="CHEBI:57540"/>
        <dbReference type="ChEBI" id="CHEBI:142554"/>
        <dbReference type="EC" id="2.4.2.31"/>
    </reaction>
</comment>
<keyword evidence="6 11" id="KW-0808">Transferase</keyword>
<evidence type="ECO:0000256" key="10">
    <source>
        <dbReference type="ARBA" id="ARBA00047597"/>
    </source>
</evidence>
<reference evidence="12" key="1">
    <citation type="submission" date="2025-08" db="UniProtKB">
        <authorList>
            <consortium name="Ensembl"/>
        </authorList>
    </citation>
    <scope>IDENTIFICATION</scope>
</reference>
<organism evidence="12 13">
    <name type="scientific">Xiphophorus couchianus</name>
    <name type="common">Monterrey platyfish</name>
    <dbReference type="NCBI Taxonomy" id="32473"/>
    <lineage>
        <taxon>Eukaryota</taxon>
        <taxon>Metazoa</taxon>
        <taxon>Chordata</taxon>
        <taxon>Craniata</taxon>
        <taxon>Vertebrata</taxon>
        <taxon>Euteleostomi</taxon>
        <taxon>Actinopterygii</taxon>
        <taxon>Neopterygii</taxon>
        <taxon>Teleostei</taxon>
        <taxon>Neoteleostei</taxon>
        <taxon>Acanthomorphata</taxon>
        <taxon>Ovalentaria</taxon>
        <taxon>Atherinomorphae</taxon>
        <taxon>Cyprinodontiformes</taxon>
        <taxon>Poeciliidae</taxon>
        <taxon>Poeciliinae</taxon>
        <taxon>Xiphophorus</taxon>
    </lineage>
</organism>
<name>A0A3B5L9N5_9TELE</name>
<keyword evidence="7" id="KW-0548">Nucleotidyltransferase</keyword>
<dbReference type="Proteomes" id="UP000261380">
    <property type="component" value="Unplaced"/>
</dbReference>
<accession>A0A3B5L9N5</accession>
<dbReference type="GO" id="GO:0016779">
    <property type="term" value="F:nucleotidyltransferase activity"/>
    <property type="evidence" value="ECO:0007669"/>
    <property type="project" value="UniProtKB-KW"/>
</dbReference>
<keyword evidence="8 11" id="KW-0521">NADP</keyword>
<reference evidence="12" key="2">
    <citation type="submission" date="2025-09" db="UniProtKB">
        <authorList>
            <consortium name="Ensembl"/>
        </authorList>
    </citation>
    <scope>IDENTIFICATION</scope>
</reference>
<dbReference type="PRINTS" id="PR00970">
    <property type="entry name" value="RIBTRNSFRASE"/>
</dbReference>
<comment type="similarity">
    <text evidence="2 11">Belongs to the Arg-specific ADP-ribosyltransferase family.</text>
</comment>
<keyword evidence="4" id="KW-0800">Toxin</keyword>
<dbReference type="Gene3D" id="3.90.176.10">
    <property type="entry name" value="Toxin ADP-ribosyltransferase, Chain A, domain 1"/>
    <property type="match status" value="1"/>
</dbReference>
<evidence type="ECO:0000256" key="7">
    <source>
        <dbReference type="ARBA" id="ARBA00022695"/>
    </source>
</evidence>
<evidence type="ECO:0000256" key="8">
    <source>
        <dbReference type="ARBA" id="ARBA00022857"/>
    </source>
</evidence>
<dbReference type="InterPro" id="IPR000768">
    <property type="entry name" value="ART"/>
</dbReference>
<proteinExistence type="inferred from homology"/>